<accession>A0A3S9SKX0</accession>
<gene>
    <name evidence="1" type="ORF">ELB75_09175</name>
</gene>
<organism evidence="1 2">
    <name type="scientific">Eikenella corrodens</name>
    <dbReference type="NCBI Taxonomy" id="539"/>
    <lineage>
        <taxon>Bacteria</taxon>
        <taxon>Pseudomonadati</taxon>
        <taxon>Pseudomonadota</taxon>
        <taxon>Betaproteobacteria</taxon>
        <taxon>Neisseriales</taxon>
        <taxon>Neisseriaceae</taxon>
        <taxon>Eikenella</taxon>
    </lineage>
</organism>
<reference evidence="1 2" key="1">
    <citation type="submission" date="2018-12" db="EMBL/GenBank/DDBJ databases">
        <title>Genome sequencing of Eikenella corrodens KCOM 3110 (= JS217).</title>
        <authorList>
            <person name="Koo J.-K."/>
            <person name="Park S.-N."/>
            <person name="Lim Y.K."/>
        </authorList>
    </citation>
    <scope>NUCLEOTIDE SEQUENCE [LARGE SCALE GENOMIC DNA]</scope>
    <source>
        <strain evidence="1 2">KCOM 3110</strain>
    </source>
</reference>
<dbReference type="AlphaFoldDB" id="A0A3S9SKX0"/>
<evidence type="ECO:0000313" key="2">
    <source>
        <dbReference type="Proteomes" id="UP000282435"/>
    </source>
</evidence>
<sequence>MFTPNPDEIVIYGATADGKPFRPSDWAERLCGLLSSFSKEHRLCYHEWVRPLLIGKVRSVTVGKRLATINPPMFQFLMDFAATNGLQVLDEAGLKELLGDEIGNTTAT</sequence>
<dbReference type="InterPro" id="IPR021969">
    <property type="entry name" value="DUF3579"/>
</dbReference>
<dbReference type="Gene3D" id="3.30.70.2340">
    <property type="entry name" value="Uncharacterised protein PF12112 family, DUF3579"/>
    <property type="match status" value="1"/>
</dbReference>
<proteinExistence type="predicted"/>
<name>A0A3S9SKX0_EIKCO</name>
<dbReference type="Proteomes" id="UP000282435">
    <property type="component" value="Chromosome"/>
</dbReference>
<dbReference type="OrthoDB" id="9814727at2"/>
<evidence type="ECO:0000313" key="1">
    <source>
        <dbReference type="EMBL" id="AZR60176.1"/>
    </source>
</evidence>
<dbReference type="Pfam" id="PF12112">
    <property type="entry name" value="DUF3579"/>
    <property type="match status" value="1"/>
</dbReference>
<protein>
    <submittedName>
        <fullName evidence="1">DUF3579 domain-containing protein</fullName>
    </submittedName>
</protein>
<dbReference type="EMBL" id="CP034670">
    <property type="protein sequence ID" value="AZR60176.1"/>
    <property type="molecule type" value="Genomic_DNA"/>
</dbReference>